<dbReference type="PROSITE" id="PS00108">
    <property type="entry name" value="PROTEIN_KINASE_ST"/>
    <property type="match status" value="1"/>
</dbReference>
<dbReference type="PROSITE" id="PS00107">
    <property type="entry name" value="PROTEIN_KINASE_ATP"/>
    <property type="match status" value="1"/>
</dbReference>
<dbReference type="SUPFAM" id="SSF82171">
    <property type="entry name" value="DPP6 N-terminal domain-like"/>
    <property type="match status" value="1"/>
</dbReference>
<accession>A0A933SF29</accession>
<dbReference type="FunFam" id="3.30.200.20:FF:000035">
    <property type="entry name" value="Serine/threonine protein kinase Stk1"/>
    <property type="match status" value="1"/>
</dbReference>
<evidence type="ECO:0000256" key="1">
    <source>
        <dbReference type="ARBA" id="ARBA00022527"/>
    </source>
</evidence>
<feature type="domain" description="Protein kinase" evidence="9">
    <location>
        <begin position="12"/>
        <end position="290"/>
    </location>
</feature>
<evidence type="ECO:0000259" key="9">
    <source>
        <dbReference type="PROSITE" id="PS50011"/>
    </source>
</evidence>
<name>A0A933SF29_UNCEI</name>
<dbReference type="GO" id="GO:0005524">
    <property type="term" value="F:ATP binding"/>
    <property type="evidence" value="ECO:0007669"/>
    <property type="project" value="UniProtKB-UniRule"/>
</dbReference>
<evidence type="ECO:0000313" key="11">
    <source>
        <dbReference type="Proteomes" id="UP000696931"/>
    </source>
</evidence>
<dbReference type="Pfam" id="PF07676">
    <property type="entry name" value="PD40"/>
    <property type="match status" value="4"/>
</dbReference>
<dbReference type="SUPFAM" id="SSF56112">
    <property type="entry name" value="Protein kinase-like (PK-like)"/>
    <property type="match status" value="1"/>
</dbReference>
<dbReference type="PROSITE" id="PS50011">
    <property type="entry name" value="PROTEIN_KINASE_DOM"/>
    <property type="match status" value="1"/>
</dbReference>
<comment type="catalytic activity">
    <reaction evidence="6">
        <text>L-threonyl-[protein] + ATP = O-phospho-L-threonyl-[protein] + ADP + H(+)</text>
        <dbReference type="Rhea" id="RHEA:46608"/>
        <dbReference type="Rhea" id="RHEA-COMP:11060"/>
        <dbReference type="Rhea" id="RHEA-COMP:11605"/>
        <dbReference type="ChEBI" id="CHEBI:15378"/>
        <dbReference type="ChEBI" id="CHEBI:30013"/>
        <dbReference type="ChEBI" id="CHEBI:30616"/>
        <dbReference type="ChEBI" id="CHEBI:61977"/>
        <dbReference type="ChEBI" id="CHEBI:456216"/>
        <dbReference type="EC" id="2.7.11.1"/>
    </reaction>
</comment>
<dbReference type="Proteomes" id="UP000696931">
    <property type="component" value="Unassembled WGS sequence"/>
</dbReference>
<dbReference type="Gene3D" id="3.30.200.20">
    <property type="entry name" value="Phosphorylase Kinase, domain 1"/>
    <property type="match status" value="1"/>
</dbReference>
<keyword evidence="2" id="KW-0808">Transferase</keyword>
<keyword evidence="1" id="KW-0723">Serine/threonine-protein kinase</keyword>
<dbReference type="EMBL" id="JACRIW010000097">
    <property type="protein sequence ID" value="MBI5170550.1"/>
    <property type="molecule type" value="Genomic_DNA"/>
</dbReference>
<comment type="catalytic activity">
    <reaction evidence="7">
        <text>L-seryl-[protein] + ATP = O-phospho-L-seryl-[protein] + ADP + H(+)</text>
        <dbReference type="Rhea" id="RHEA:17989"/>
        <dbReference type="Rhea" id="RHEA-COMP:9863"/>
        <dbReference type="Rhea" id="RHEA-COMP:11604"/>
        <dbReference type="ChEBI" id="CHEBI:15378"/>
        <dbReference type="ChEBI" id="CHEBI:29999"/>
        <dbReference type="ChEBI" id="CHEBI:30616"/>
        <dbReference type="ChEBI" id="CHEBI:83421"/>
        <dbReference type="ChEBI" id="CHEBI:456216"/>
        <dbReference type="EC" id="2.7.11.1"/>
    </reaction>
</comment>
<dbReference type="InterPro" id="IPR011042">
    <property type="entry name" value="6-blade_b-propeller_TolB-like"/>
</dbReference>
<evidence type="ECO:0000256" key="4">
    <source>
        <dbReference type="ARBA" id="ARBA00022777"/>
    </source>
</evidence>
<evidence type="ECO:0000256" key="3">
    <source>
        <dbReference type="ARBA" id="ARBA00022741"/>
    </source>
</evidence>
<evidence type="ECO:0000256" key="6">
    <source>
        <dbReference type="ARBA" id="ARBA00047899"/>
    </source>
</evidence>
<gene>
    <name evidence="10" type="ORF">HZA61_13765</name>
</gene>
<sequence>MRLNPGTTLGPYEIIAPLGAGGMGEVYRAKDTRLGRDVAIKVLPEHLTSNPEVRARFEREARTVSSLNHPHICTLHDVGREGENEYLVMELVEGETLAQRLARGALPLPEMLRIGVQIADALDRAHRAGIVHRDFKPGNVMLSKMGAKLMDFGLARVTGLGGTAAGSGITMAHLTQSPTMASPLTAEGTLVGTFLYMSPEQLEGREPDVRSDLWALGCVLYEMATGKRAFEGKSQASLIGAVMHTTPAPASTITPGLPPALESLIGACLTKDPEERIQTAHDVKLQLTWISQPASQMGAPAIPTAPAKRAARREPLAWGVAAVMLLAAAFFAWRSFGAGDGMGTQQLRFNVPIPDGVLAQSMPRISPDGSRIAFTASDSLGRTVIWLRPLNSLSANPIPSTEGARPPFWSPDGRYLAFVAGGKLKRIPVAGGPAEVICDAPTGSDGSWSKDGVILFDGSDADPIYRVNASGGARAVAVPGDSVNQVGWPEFLPDGKHFLYMHITATGSKLMVGSLGSTNAKELPLAGSRTEYTREGYVLFARDRALFAQKFDARALKVVGEAFPIAEDLPTGASGVANFSVSDNGVLVFRATGTLMSRLVWIDRSGRQLGDVGAPANYRAPALSPDGNRVAVRVVDPGDNNLDVWVIDMARRTTSRFTYDAGDDGNPVWSPDGSKILWTSFRANQQGIYVKASNGVGADDRLAVAPGDGAITQWSPYGLLGHFSTPGTPADVYKFSLEPGPKQLSPFLNSKFVEQRAYASPDGRWVAYESDESGRPEIYVVPFQGTDGKWQISPRGGTDPQWSADGRELFFIAADGSFTSVPIVPGAGFDFGLPQALYRVQVEQTRRRNVYCPAKDGQRFLWMLPLSDSGTPMTVMVNWRAGLGRK</sequence>
<protein>
    <submittedName>
        <fullName evidence="10">Protein kinase</fullName>
    </submittedName>
</protein>
<dbReference type="SUPFAM" id="SSF50993">
    <property type="entry name" value="Peptidase/esterase 'gauge' domain"/>
    <property type="match status" value="1"/>
</dbReference>
<keyword evidence="4 10" id="KW-0418">Kinase</keyword>
<keyword evidence="5 8" id="KW-0067">ATP-binding</keyword>
<proteinExistence type="predicted"/>
<evidence type="ECO:0000256" key="2">
    <source>
        <dbReference type="ARBA" id="ARBA00022679"/>
    </source>
</evidence>
<dbReference type="InterPro" id="IPR000719">
    <property type="entry name" value="Prot_kinase_dom"/>
</dbReference>
<evidence type="ECO:0000256" key="5">
    <source>
        <dbReference type="ARBA" id="ARBA00022840"/>
    </source>
</evidence>
<organism evidence="10 11">
    <name type="scientific">Eiseniibacteriota bacterium</name>
    <dbReference type="NCBI Taxonomy" id="2212470"/>
    <lineage>
        <taxon>Bacteria</taxon>
        <taxon>Candidatus Eiseniibacteriota</taxon>
    </lineage>
</organism>
<dbReference type="InterPro" id="IPR008271">
    <property type="entry name" value="Ser/Thr_kinase_AS"/>
</dbReference>
<dbReference type="InterPro" id="IPR011659">
    <property type="entry name" value="WD40"/>
</dbReference>
<feature type="binding site" evidence="8">
    <location>
        <position position="41"/>
    </location>
    <ligand>
        <name>ATP</name>
        <dbReference type="ChEBI" id="CHEBI:30616"/>
    </ligand>
</feature>
<dbReference type="InterPro" id="IPR017441">
    <property type="entry name" value="Protein_kinase_ATP_BS"/>
</dbReference>
<dbReference type="Gene3D" id="1.10.510.10">
    <property type="entry name" value="Transferase(Phosphotransferase) domain 1"/>
    <property type="match status" value="1"/>
</dbReference>
<evidence type="ECO:0000256" key="8">
    <source>
        <dbReference type="PROSITE-ProRule" id="PRU10141"/>
    </source>
</evidence>
<keyword evidence="3 8" id="KW-0547">Nucleotide-binding</keyword>
<reference evidence="10" key="1">
    <citation type="submission" date="2020-07" db="EMBL/GenBank/DDBJ databases">
        <title>Huge and variable diversity of episymbiotic CPR bacteria and DPANN archaea in groundwater ecosystems.</title>
        <authorList>
            <person name="He C.Y."/>
            <person name="Keren R."/>
            <person name="Whittaker M."/>
            <person name="Farag I.F."/>
            <person name="Doudna J."/>
            <person name="Cate J.H.D."/>
            <person name="Banfield J.F."/>
        </authorList>
    </citation>
    <scope>NUCLEOTIDE SEQUENCE</scope>
    <source>
        <strain evidence="10">NC_groundwater_1813_Pr3_B-0.1um_71_17</strain>
    </source>
</reference>
<dbReference type="PANTHER" id="PTHR43289:SF6">
    <property type="entry name" value="SERINE_THREONINE-PROTEIN KINASE NEKL-3"/>
    <property type="match status" value="1"/>
</dbReference>
<dbReference type="Pfam" id="PF00069">
    <property type="entry name" value="Pkinase"/>
    <property type="match status" value="1"/>
</dbReference>
<evidence type="ECO:0000313" key="10">
    <source>
        <dbReference type="EMBL" id="MBI5170550.1"/>
    </source>
</evidence>
<dbReference type="PANTHER" id="PTHR43289">
    <property type="entry name" value="MITOGEN-ACTIVATED PROTEIN KINASE KINASE KINASE 20-RELATED"/>
    <property type="match status" value="1"/>
</dbReference>
<dbReference type="Gene3D" id="2.120.10.30">
    <property type="entry name" value="TolB, C-terminal domain"/>
    <property type="match status" value="3"/>
</dbReference>
<dbReference type="GO" id="GO:0004674">
    <property type="term" value="F:protein serine/threonine kinase activity"/>
    <property type="evidence" value="ECO:0007669"/>
    <property type="project" value="UniProtKB-KW"/>
</dbReference>
<dbReference type="AlphaFoldDB" id="A0A933SF29"/>
<dbReference type="InterPro" id="IPR011009">
    <property type="entry name" value="Kinase-like_dom_sf"/>
</dbReference>
<evidence type="ECO:0000256" key="7">
    <source>
        <dbReference type="ARBA" id="ARBA00048679"/>
    </source>
</evidence>
<dbReference type="CDD" id="cd14014">
    <property type="entry name" value="STKc_PknB_like"/>
    <property type="match status" value="1"/>
</dbReference>
<comment type="caution">
    <text evidence="10">The sequence shown here is derived from an EMBL/GenBank/DDBJ whole genome shotgun (WGS) entry which is preliminary data.</text>
</comment>